<evidence type="ECO:0000313" key="1">
    <source>
        <dbReference type="EMBL" id="NIZ70119.1"/>
    </source>
</evidence>
<organism evidence="1 2">
    <name type="scientific">Entomospira culicis</name>
    <dbReference type="NCBI Taxonomy" id="2719989"/>
    <lineage>
        <taxon>Bacteria</taxon>
        <taxon>Pseudomonadati</taxon>
        <taxon>Spirochaetota</taxon>
        <taxon>Spirochaetia</taxon>
        <taxon>Spirochaetales</taxon>
        <taxon>Spirochaetaceae</taxon>
        <taxon>Entomospira</taxon>
    </lineage>
</organism>
<name>A0A968GGL1_9SPIO</name>
<accession>A0A968GGL1</accession>
<keyword evidence="2" id="KW-1185">Reference proteome</keyword>
<protein>
    <submittedName>
        <fullName evidence="1">Uncharacterized protein</fullName>
    </submittedName>
</protein>
<dbReference type="RefSeq" id="WP_167696364.1">
    <property type="nucleotide sequence ID" value="NZ_CP118182.1"/>
</dbReference>
<comment type="caution">
    <text evidence="1">The sequence shown here is derived from an EMBL/GenBank/DDBJ whole genome shotgun (WGS) entry which is preliminary data.</text>
</comment>
<dbReference type="Proteomes" id="UP000778951">
    <property type="component" value="Unassembled WGS sequence"/>
</dbReference>
<gene>
    <name evidence="1" type="ORF">HCT48_07855</name>
</gene>
<sequence length="362" mass="41609">MMKNLSRLLILLIGFGLPSYAQSTLLMPTNDATLFVPSTSAQEKELLKLANLIDMRLANIQAQQAESPLPYPEIEEIFTIAESAYESFLETLFFTGLSNNMLIKLMDLEGSWALHHPLIAQHAIHQLLQKPLSIVAKENVELDAFARLIYLTYESQIMSQSTNNPMALILAVMERAKKDAWTLEEQLDHWSLMVAPLSQGNQAIEQEMREEIRVLLEDLAPVTAIADQIFPKMQALVQDRRMNAFYQDILTQATHLFQERAQVEPNREANLLKTHFNQEAGDFDYLFMQEFDARFADANLPMTIKEQELKAWEFVVLVAFLHAQFPQLQARYDYSLQFFEIRELVLIVLEAEQQMQTIIADL</sequence>
<dbReference type="AlphaFoldDB" id="A0A968GGL1"/>
<dbReference type="EMBL" id="JAATLM010000002">
    <property type="protein sequence ID" value="NIZ70119.1"/>
    <property type="molecule type" value="Genomic_DNA"/>
</dbReference>
<reference evidence="1" key="1">
    <citation type="submission" date="2020-03" db="EMBL/GenBank/DDBJ databases">
        <title>Spirochaetal bacteria isolated from arthropods constitute a novel genus Entomospira genus novum within the order Spirochaetales.</title>
        <authorList>
            <person name="Grana-Miraglia L."/>
            <person name="Sikutova S."/>
            <person name="Fingerle V."/>
            <person name="Sing A."/>
            <person name="Castillo-Ramirez S."/>
            <person name="Margos G."/>
            <person name="Rudolf I."/>
        </authorList>
    </citation>
    <scope>NUCLEOTIDE SEQUENCE</scope>
    <source>
        <strain evidence="1">BR149</strain>
    </source>
</reference>
<proteinExistence type="predicted"/>
<evidence type="ECO:0000313" key="2">
    <source>
        <dbReference type="Proteomes" id="UP000778951"/>
    </source>
</evidence>